<protein>
    <submittedName>
        <fullName evidence="2">Uncharacterized protein</fullName>
    </submittedName>
</protein>
<proteinExistence type="predicted"/>
<evidence type="ECO:0000313" key="1">
    <source>
        <dbReference type="Proteomes" id="UP000887580"/>
    </source>
</evidence>
<accession>A0AC35FIG7</accession>
<reference evidence="2" key="1">
    <citation type="submission" date="2022-11" db="UniProtKB">
        <authorList>
            <consortium name="WormBaseParasite"/>
        </authorList>
    </citation>
    <scope>IDENTIFICATION</scope>
</reference>
<dbReference type="Proteomes" id="UP000887580">
    <property type="component" value="Unplaced"/>
</dbReference>
<sequence length="536" mass="59795">MKVSGSNEYVPWINVLKEVVNNGLIFPSRLPPCNSQNCINGKCQPLNECECFDGFEGIKCDRKISSFTKSLTTTTPTPETISTTSNINFDEITVATTSLDNITGTPHKNSVTPFPEVFETKNNNDSETVKSTTSCGIITTSATDVSTTFVTGTPEIASDITASTSIITTTTTSPSIITLIPKCPFSNYCSKVAKNGICDLRCNIAQCNFDNGDCIDKNISAVSDQKNVGNDYIQTSTSNSINFDEEKVKLKIVYEINPSNFDKTKATKFLDKFSQLSNIPNIHFSKTDSGDYEIYKWTENGGKGDLINLQSFSMTNGGGNLEGIEIYFDLDFGECKKSDTKCKFQNAKEVETRVIYPEEKKSSDGIVYVLIWVFLGIAVAMIFSVGVLERQTRKRNITAANSHLNEYPETSYKRRRYEAETYDGLYKLMRFQKTPESDLLEILQRYGSIETIKFLLKLDLTKKQRKTETNLIATLDDNGRTPLIYAIESEQWEAAKLLIENMKGLEFKAGIPALIVAKNCENEEIYKLIEANSSTT</sequence>
<name>A0AC35FIG7_9BILA</name>
<organism evidence="1 2">
    <name type="scientific">Panagrolaimus sp. PS1159</name>
    <dbReference type="NCBI Taxonomy" id="55785"/>
    <lineage>
        <taxon>Eukaryota</taxon>
        <taxon>Metazoa</taxon>
        <taxon>Ecdysozoa</taxon>
        <taxon>Nematoda</taxon>
        <taxon>Chromadorea</taxon>
        <taxon>Rhabditida</taxon>
        <taxon>Tylenchina</taxon>
        <taxon>Panagrolaimomorpha</taxon>
        <taxon>Panagrolaimoidea</taxon>
        <taxon>Panagrolaimidae</taxon>
        <taxon>Panagrolaimus</taxon>
    </lineage>
</organism>
<evidence type="ECO:0000313" key="2">
    <source>
        <dbReference type="WBParaSite" id="PS1159_v2.g17589.t1"/>
    </source>
</evidence>
<dbReference type="WBParaSite" id="PS1159_v2.g17589.t1">
    <property type="protein sequence ID" value="PS1159_v2.g17589.t1"/>
    <property type="gene ID" value="PS1159_v2.g17589"/>
</dbReference>